<feature type="region of interest" description="Disordered" evidence="5">
    <location>
        <begin position="368"/>
        <end position="391"/>
    </location>
</feature>
<dbReference type="NCBIfam" id="TIGR03062">
    <property type="entry name" value="pip_yhgE_Cterm"/>
    <property type="match status" value="1"/>
</dbReference>
<evidence type="ECO:0000256" key="4">
    <source>
        <dbReference type="ARBA" id="ARBA00023136"/>
    </source>
</evidence>
<dbReference type="NCBIfam" id="TIGR03061">
    <property type="entry name" value="pip_yhgE_Nterm"/>
    <property type="match status" value="1"/>
</dbReference>
<evidence type="ECO:0000256" key="2">
    <source>
        <dbReference type="ARBA" id="ARBA00022692"/>
    </source>
</evidence>
<feature type="transmembrane region" description="Helical" evidence="6">
    <location>
        <begin position="528"/>
        <end position="547"/>
    </location>
</feature>
<name>A0A9D1RNF4_9CORY</name>
<dbReference type="PANTHER" id="PTHR43077:SF5">
    <property type="entry name" value="PHAGE INFECTION PROTEIN"/>
    <property type="match status" value="1"/>
</dbReference>
<feature type="transmembrane region" description="Helical" evidence="6">
    <location>
        <begin position="21"/>
        <end position="42"/>
    </location>
</feature>
<feature type="domain" description="ABC-2 type transporter transmembrane" evidence="7">
    <location>
        <begin position="25"/>
        <end position="164"/>
    </location>
</feature>
<dbReference type="Proteomes" id="UP000824190">
    <property type="component" value="Unassembled WGS sequence"/>
</dbReference>
<evidence type="ECO:0000259" key="7">
    <source>
        <dbReference type="Pfam" id="PF12698"/>
    </source>
</evidence>
<dbReference type="InterPro" id="IPR051328">
    <property type="entry name" value="T7SS_ABC-Transporter"/>
</dbReference>
<gene>
    <name evidence="8" type="ORF">H9870_04035</name>
</gene>
<dbReference type="InterPro" id="IPR017501">
    <property type="entry name" value="Phage_infect_YhgE_C"/>
</dbReference>
<dbReference type="GO" id="GO:0140359">
    <property type="term" value="F:ABC-type transporter activity"/>
    <property type="evidence" value="ECO:0007669"/>
    <property type="project" value="InterPro"/>
</dbReference>
<evidence type="ECO:0000256" key="1">
    <source>
        <dbReference type="ARBA" id="ARBA00004141"/>
    </source>
</evidence>
<sequence>MKKTLSIVRDDLRALRGSVMTSIVVFFIMVVPMIFSVFNVLANWNPFENTDELEIAVANADSGYESDIAPMDLNLGDQVLSQLSRNDQIDWVVTDEDDAVEGAKSGDYYAAIVLPENFSSSILTFYATGTEPTTLDLYTNEKKNALSTIITEQGAEGVITQINETFTEIVANVGLGAITSLSDYLEDEDTQAALERMESRVENIGARLESGASTVRSLTNLLESTSPLVDGAGNIARAAGAQFDDPEEEAGEGAEASLDLESTLDSATSSLEGALGATSSSFGAVSERLDSLFSSANSTSASTAATFDTLAGRVEDQVNYFKGLRDNLDNNIGDNLPDAAKPGYDRVMSSLDAAIDRTSDLHERLAGAASDIREGNSSAQETKESIEGSLGRARDAIDGAVTSYREDLKPQFSELGDTLDRLGSSVDTVKDDLDGITSGMSGSDGSLGDTLDRATAATVSIADKLDEHADTFAEVADALGSAGQDGDFAKLAELVGNDPESLAQHLAAPINVEREAVFPVATFGSGMAPMYATLALWVGALLTAVLVRTNVPGSTPLVEKDDATVTRTQAYFGRVGLFQVIGFVQSTLTALGLIVFVEIEPVHPFLLMISCWVASMVFMTIVYTLVLSFGSVGKAISVIILVLQVSGAGGAYPLPLLPEWFQWLHPILPATYSVDAMRSAIAGMYQGDLWISLGKLLIFLIPALLLGLVLRRFLDGYNRKTMQALDSTKVMW</sequence>
<feature type="transmembrane region" description="Helical" evidence="6">
    <location>
        <begin position="635"/>
        <end position="654"/>
    </location>
</feature>
<feature type="transmembrane region" description="Helical" evidence="6">
    <location>
        <begin position="605"/>
        <end position="628"/>
    </location>
</feature>
<evidence type="ECO:0000313" key="9">
    <source>
        <dbReference type="Proteomes" id="UP000824190"/>
    </source>
</evidence>
<feature type="transmembrane region" description="Helical" evidence="6">
    <location>
        <begin position="577"/>
        <end position="599"/>
    </location>
</feature>
<evidence type="ECO:0000256" key="6">
    <source>
        <dbReference type="SAM" id="Phobius"/>
    </source>
</evidence>
<accession>A0A9D1RNF4</accession>
<keyword evidence="3 6" id="KW-1133">Transmembrane helix</keyword>
<dbReference type="InterPro" id="IPR013525">
    <property type="entry name" value="ABC2_TM"/>
</dbReference>
<comment type="caution">
    <text evidence="8">The sequence shown here is derived from an EMBL/GenBank/DDBJ whole genome shotgun (WGS) entry which is preliminary data.</text>
</comment>
<protein>
    <submittedName>
        <fullName evidence="8">YhgE/Pip domain-containing protein</fullName>
    </submittedName>
</protein>
<comment type="subcellular location">
    <subcellularLocation>
        <location evidence="1">Membrane</location>
        <topology evidence="1">Multi-pass membrane protein</topology>
    </subcellularLocation>
</comment>
<proteinExistence type="predicted"/>
<keyword evidence="4 6" id="KW-0472">Membrane</keyword>
<dbReference type="PANTHER" id="PTHR43077">
    <property type="entry name" value="TRANSPORT PERMEASE YVFS-RELATED"/>
    <property type="match status" value="1"/>
</dbReference>
<evidence type="ECO:0000256" key="5">
    <source>
        <dbReference type="SAM" id="MobiDB-lite"/>
    </source>
</evidence>
<dbReference type="Pfam" id="PF12698">
    <property type="entry name" value="ABC2_membrane_3"/>
    <property type="match status" value="2"/>
</dbReference>
<dbReference type="InterPro" id="IPR017500">
    <property type="entry name" value="Phage_infect_YhgE_N"/>
</dbReference>
<feature type="domain" description="ABC-2 type transporter transmembrane" evidence="7">
    <location>
        <begin position="495"/>
        <end position="708"/>
    </location>
</feature>
<dbReference type="AlphaFoldDB" id="A0A9D1RNF4"/>
<feature type="transmembrane region" description="Helical" evidence="6">
    <location>
        <begin position="689"/>
        <end position="710"/>
    </location>
</feature>
<reference evidence="8" key="2">
    <citation type="submission" date="2021-04" db="EMBL/GenBank/DDBJ databases">
        <authorList>
            <person name="Gilroy R."/>
        </authorList>
    </citation>
    <scope>NUCLEOTIDE SEQUENCE</scope>
    <source>
        <strain evidence="8">CHK32-1732</strain>
    </source>
</reference>
<keyword evidence="2 6" id="KW-0812">Transmembrane</keyword>
<dbReference type="GO" id="GO:0016020">
    <property type="term" value="C:membrane"/>
    <property type="evidence" value="ECO:0007669"/>
    <property type="project" value="UniProtKB-SubCell"/>
</dbReference>
<feature type="compositionally biased region" description="Basic and acidic residues" evidence="5">
    <location>
        <begin position="381"/>
        <end position="391"/>
    </location>
</feature>
<dbReference type="Gene3D" id="1.20.120.20">
    <property type="entry name" value="Apolipoprotein"/>
    <property type="match status" value="1"/>
</dbReference>
<organism evidence="8 9">
    <name type="scientific">Candidatus Corynebacterium avicola</name>
    <dbReference type="NCBI Taxonomy" id="2838527"/>
    <lineage>
        <taxon>Bacteria</taxon>
        <taxon>Bacillati</taxon>
        <taxon>Actinomycetota</taxon>
        <taxon>Actinomycetes</taxon>
        <taxon>Mycobacteriales</taxon>
        <taxon>Corynebacteriaceae</taxon>
        <taxon>Corynebacterium</taxon>
    </lineage>
</organism>
<reference evidence="8" key="1">
    <citation type="journal article" date="2021" name="PeerJ">
        <title>Extensive microbial diversity within the chicken gut microbiome revealed by metagenomics and culture.</title>
        <authorList>
            <person name="Gilroy R."/>
            <person name="Ravi A."/>
            <person name="Getino M."/>
            <person name="Pursley I."/>
            <person name="Horton D.L."/>
            <person name="Alikhan N.F."/>
            <person name="Baker D."/>
            <person name="Gharbi K."/>
            <person name="Hall N."/>
            <person name="Watson M."/>
            <person name="Adriaenssens E.M."/>
            <person name="Foster-Nyarko E."/>
            <person name="Jarju S."/>
            <person name="Secka A."/>
            <person name="Antonio M."/>
            <person name="Oren A."/>
            <person name="Chaudhuri R.R."/>
            <person name="La Ragione R."/>
            <person name="Hildebrand F."/>
            <person name="Pallen M.J."/>
        </authorList>
    </citation>
    <scope>NUCLEOTIDE SEQUENCE</scope>
    <source>
        <strain evidence="8">CHK32-1732</strain>
    </source>
</reference>
<evidence type="ECO:0000313" key="8">
    <source>
        <dbReference type="EMBL" id="HIW90819.1"/>
    </source>
</evidence>
<evidence type="ECO:0000256" key="3">
    <source>
        <dbReference type="ARBA" id="ARBA00022989"/>
    </source>
</evidence>
<dbReference type="EMBL" id="DXGC01000039">
    <property type="protein sequence ID" value="HIW90819.1"/>
    <property type="molecule type" value="Genomic_DNA"/>
</dbReference>
<dbReference type="Gene3D" id="3.40.1710.10">
    <property type="entry name" value="abc type-2 transporter like domain"/>
    <property type="match status" value="1"/>
</dbReference>